<gene>
    <name evidence="3" type="ORF">BC343_23900</name>
</gene>
<sequence>MHKPIQNPAMHRYILQPYSSPSSRYHCPACNHRTKTFSRYIDTQTNQHIAPHVGRCSREDNCGYHFTPRQFFGELIVDSSWMIAKKPKARFSAMNYQPSSMITLAMNHELSPMSPPLNRIHADIVNDSFVNYHQNNFVQYLIKRFGFNKADELVGRYRIGTSNHWQGATVFWQLDILGQVRTGKIMLYHTETGKRVKQPFNHITWAHTLISKQLACCDGQPSVGVVLPNNGKAPIPASELPKFHLEQCLFGEHLLADAPLHQPVAIAESEKNAIIGNAILPQFVWLAAGSLHNLQAHKCIVLQGRSVFLFPDVNAYEKWEKQATLLRQLMPGTRFTVYRYLEQMASVTDRERGVDFGDVVG</sequence>
<proteinExistence type="predicted"/>
<dbReference type="InterPro" id="IPR045951">
    <property type="entry name" value="DUF6371"/>
</dbReference>
<dbReference type="Pfam" id="PF19898">
    <property type="entry name" value="DUF6371"/>
    <property type="match status" value="1"/>
</dbReference>
<dbReference type="RefSeq" id="WP_078347345.1">
    <property type="nucleotide sequence ID" value="NZ_MBTF01000005.1"/>
</dbReference>
<dbReference type="AlphaFoldDB" id="A0A1S9PI72"/>
<evidence type="ECO:0000259" key="2">
    <source>
        <dbReference type="Pfam" id="PF21957"/>
    </source>
</evidence>
<accession>A0A1S9PI72</accession>
<dbReference type="Pfam" id="PF21957">
    <property type="entry name" value="Zn_ribbon_16"/>
    <property type="match status" value="1"/>
</dbReference>
<evidence type="ECO:0000259" key="1">
    <source>
        <dbReference type="Pfam" id="PF19898"/>
    </source>
</evidence>
<evidence type="ECO:0000313" key="3">
    <source>
        <dbReference type="EMBL" id="OOQ60644.1"/>
    </source>
</evidence>
<dbReference type="Proteomes" id="UP000189739">
    <property type="component" value="Unassembled WGS sequence"/>
</dbReference>
<organism evidence="3 4">
    <name type="scientific">Mucilaginibacter pedocola</name>
    <dbReference type="NCBI Taxonomy" id="1792845"/>
    <lineage>
        <taxon>Bacteria</taxon>
        <taxon>Pseudomonadati</taxon>
        <taxon>Bacteroidota</taxon>
        <taxon>Sphingobacteriia</taxon>
        <taxon>Sphingobacteriales</taxon>
        <taxon>Sphingobacteriaceae</taxon>
        <taxon>Mucilaginibacter</taxon>
    </lineage>
</organism>
<dbReference type="InterPro" id="IPR047731">
    <property type="entry name" value="Zinc_ribbon_put"/>
</dbReference>
<name>A0A1S9PI72_9SPHI</name>
<dbReference type="STRING" id="1792845.BC343_23900"/>
<comment type="caution">
    <text evidence="3">The sequence shown here is derived from an EMBL/GenBank/DDBJ whole genome shotgun (WGS) entry which is preliminary data.</text>
</comment>
<feature type="domain" description="Zinc beta-ribbon finger putative" evidence="2">
    <location>
        <begin position="11"/>
        <end position="73"/>
    </location>
</feature>
<feature type="domain" description="DUF6371" evidence="1">
    <location>
        <begin position="135"/>
        <end position="312"/>
    </location>
</feature>
<dbReference type="NCBIfam" id="NF040506">
    <property type="entry name" value="PG0870_Nterm"/>
    <property type="match status" value="1"/>
</dbReference>
<evidence type="ECO:0000313" key="4">
    <source>
        <dbReference type="Proteomes" id="UP000189739"/>
    </source>
</evidence>
<keyword evidence="4" id="KW-1185">Reference proteome</keyword>
<dbReference type="EMBL" id="MBTF01000005">
    <property type="protein sequence ID" value="OOQ60644.1"/>
    <property type="molecule type" value="Genomic_DNA"/>
</dbReference>
<dbReference type="OrthoDB" id="1068350at2"/>
<reference evidence="3 4" key="1">
    <citation type="submission" date="2016-07" db="EMBL/GenBank/DDBJ databases">
        <title>Genomic analysis of zinc-resistant bacterium Mucilaginibacter pedocola TBZ30.</title>
        <authorList>
            <person name="Huang J."/>
            <person name="Tang J."/>
        </authorList>
    </citation>
    <scope>NUCLEOTIDE SEQUENCE [LARGE SCALE GENOMIC DNA]</scope>
    <source>
        <strain evidence="3 4">TBZ30</strain>
    </source>
</reference>
<protein>
    <submittedName>
        <fullName evidence="3">Uncharacterized protein</fullName>
    </submittedName>
</protein>